<sequence length="90" mass="10235">MQRRPWLYPIHAFTATSACPEIIRPYGGGIWRLERKPRLKPPVAQCTGDIARHVASDMSFMYKLESFTSEGVDDSPVDRVSLRLARLTTD</sequence>
<keyword evidence="2" id="KW-1185">Reference proteome</keyword>
<evidence type="ECO:0000313" key="2">
    <source>
        <dbReference type="Proteomes" id="UP000553632"/>
    </source>
</evidence>
<dbReference type="AlphaFoldDB" id="A0A7J6S405"/>
<organism evidence="1 2">
    <name type="scientific">Perkinsus olseni</name>
    <name type="common">Perkinsus atlanticus</name>
    <dbReference type="NCBI Taxonomy" id="32597"/>
    <lineage>
        <taxon>Eukaryota</taxon>
        <taxon>Sar</taxon>
        <taxon>Alveolata</taxon>
        <taxon>Perkinsozoa</taxon>
        <taxon>Perkinsea</taxon>
        <taxon>Perkinsida</taxon>
        <taxon>Perkinsidae</taxon>
        <taxon>Perkinsus</taxon>
    </lineage>
</organism>
<evidence type="ECO:0000313" key="1">
    <source>
        <dbReference type="EMBL" id="KAF4727212.1"/>
    </source>
</evidence>
<proteinExistence type="predicted"/>
<accession>A0A7J6S405</accession>
<dbReference type="EMBL" id="JABANO010021197">
    <property type="protein sequence ID" value="KAF4727212.1"/>
    <property type="molecule type" value="Genomic_DNA"/>
</dbReference>
<protein>
    <submittedName>
        <fullName evidence="1">Uncharacterized protein</fullName>
    </submittedName>
</protein>
<gene>
    <name evidence="1" type="ORF">FOZ63_025942</name>
</gene>
<dbReference type="Proteomes" id="UP000553632">
    <property type="component" value="Unassembled WGS sequence"/>
</dbReference>
<dbReference type="PROSITE" id="PS51257">
    <property type="entry name" value="PROKAR_LIPOPROTEIN"/>
    <property type="match status" value="1"/>
</dbReference>
<comment type="caution">
    <text evidence="1">The sequence shown here is derived from an EMBL/GenBank/DDBJ whole genome shotgun (WGS) entry which is preliminary data.</text>
</comment>
<reference evidence="1 2" key="1">
    <citation type="submission" date="2020-04" db="EMBL/GenBank/DDBJ databases">
        <title>Perkinsus olseni comparative genomics.</title>
        <authorList>
            <person name="Bogema D.R."/>
        </authorList>
    </citation>
    <scope>NUCLEOTIDE SEQUENCE [LARGE SCALE GENOMIC DNA]</scope>
    <source>
        <strain evidence="1 2">ATCC PRA-207</strain>
    </source>
</reference>
<name>A0A7J6S405_PEROL</name>